<dbReference type="CDD" id="cd00590">
    <property type="entry name" value="RRM_SF"/>
    <property type="match status" value="1"/>
</dbReference>
<reference evidence="3" key="1">
    <citation type="submission" date="2018-01" db="EMBL/GenBank/DDBJ databases">
        <authorList>
            <person name="Alioto T."/>
            <person name="Alioto T."/>
        </authorList>
    </citation>
    <scope>NUCLEOTIDE SEQUENCE [LARGE SCALE GENOMIC DNA]</scope>
</reference>
<dbReference type="Gene3D" id="3.80.10.10">
    <property type="entry name" value="Ribonuclease Inhibitor"/>
    <property type="match status" value="2"/>
</dbReference>
<dbReference type="GO" id="GO:0019005">
    <property type="term" value="C:SCF ubiquitin ligase complex"/>
    <property type="evidence" value="ECO:0007669"/>
    <property type="project" value="TreeGrafter"/>
</dbReference>
<evidence type="ECO:0000313" key="2">
    <source>
        <dbReference type="EMBL" id="SPP72764.1"/>
    </source>
</evidence>
<dbReference type="SUPFAM" id="SSF54928">
    <property type="entry name" value="RNA-binding domain, RBD"/>
    <property type="match status" value="1"/>
</dbReference>
<feature type="region of interest" description="Disordered" evidence="1">
    <location>
        <begin position="600"/>
        <end position="650"/>
    </location>
</feature>
<dbReference type="InterPro" id="IPR035979">
    <property type="entry name" value="RBD_domain_sf"/>
</dbReference>
<evidence type="ECO:0000313" key="3">
    <source>
        <dbReference type="Proteomes" id="UP000268350"/>
    </source>
</evidence>
<dbReference type="GO" id="GO:0003676">
    <property type="term" value="F:nucleic acid binding"/>
    <property type="evidence" value="ECO:0007669"/>
    <property type="project" value="InterPro"/>
</dbReference>
<dbReference type="InterPro" id="IPR036047">
    <property type="entry name" value="F-box-like_dom_sf"/>
</dbReference>
<organism evidence="2 3">
    <name type="scientific">Drosophila guanche</name>
    <name type="common">Fruit fly</name>
    <dbReference type="NCBI Taxonomy" id="7266"/>
    <lineage>
        <taxon>Eukaryota</taxon>
        <taxon>Metazoa</taxon>
        <taxon>Ecdysozoa</taxon>
        <taxon>Arthropoda</taxon>
        <taxon>Hexapoda</taxon>
        <taxon>Insecta</taxon>
        <taxon>Pterygota</taxon>
        <taxon>Neoptera</taxon>
        <taxon>Endopterygota</taxon>
        <taxon>Diptera</taxon>
        <taxon>Brachycera</taxon>
        <taxon>Muscomorpha</taxon>
        <taxon>Ephydroidea</taxon>
        <taxon>Drosophilidae</taxon>
        <taxon>Drosophila</taxon>
        <taxon>Sophophora</taxon>
    </lineage>
</organism>
<dbReference type="SUPFAM" id="SSF52047">
    <property type="entry name" value="RNI-like"/>
    <property type="match status" value="1"/>
</dbReference>
<feature type="compositionally biased region" description="Acidic residues" evidence="1">
    <location>
        <begin position="600"/>
        <end position="636"/>
    </location>
</feature>
<dbReference type="SUPFAM" id="SSF81383">
    <property type="entry name" value="F-box domain"/>
    <property type="match status" value="1"/>
</dbReference>
<dbReference type="InterPro" id="IPR032675">
    <property type="entry name" value="LRR_dom_sf"/>
</dbReference>
<proteinExistence type="predicted"/>
<sequence>MQTHTIARLFVALKIPQTLQGTSSFPLAITAEQNYYFKNSIAYTEDHIPVQKLYVFKIPIELNKTMLYSHFSNYGRILHMQLSGNNSGRRVIGRSNRFQYKTGWVFYEKTLDAAKPLHSRIHHVNGLRFNVQASDSWHQPDAYGADACSYAQEAEAEQLYPPILNLNDHCLEMVMRYLPMHEQMVFARTCLRFRAVYQQATSRLHKSINLNDFEKLTVWDLREFFKLSGTYVQHITGVIPPMRSQRFYEFLSANCLNLKTLTLHNSPLTPRNMVKIFAKMTKLEVLELPQNMLTDEGISALENCRSLKTLNIAGNPIIGASLVKLSPTIESLTLSDCRRFQGQHLSNICKVFTNLKTLNLNIDTMSFNVFQTMIKENSGASLEVLRISAVETFEYVAQLPNLKSLTIYISLPCRTLRLELFQQLAEHKAEKLERLEVCGGSGLSPGIFPQIAKLRGLRTLILPDIRAMSDNDLTTFSSLKMLEQINLKYSHLHDSSVFFLFDSCPKLHTLCLDNCECITEKLVHGIIKKLRADIDNKENQRSLPVQLCVSETKINTLIKHHPDVKPKDILEVKHYCDCHYESSVGFRGFDVELDDLGDLGDLGDQDEDVDSDVESDDYSDDDFGFISSDDLEDPDNEIGYHPPGWSFMSA</sequence>
<dbReference type="AlphaFoldDB" id="A0A3B0IXY8"/>
<keyword evidence="3" id="KW-1185">Reference proteome</keyword>
<dbReference type="EMBL" id="OUUW01000001">
    <property type="protein sequence ID" value="SPP72764.1"/>
    <property type="molecule type" value="Genomic_DNA"/>
</dbReference>
<gene>
    <name evidence="2" type="ORF">DGUA_6G000141</name>
</gene>
<protein>
    <submittedName>
        <fullName evidence="2">Blast:Leucine-rich repeat-containing protein 9</fullName>
    </submittedName>
</protein>
<evidence type="ECO:0000256" key="1">
    <source>
        <dbReference type="SAM" id="MobiDB-lite"/>
    </source>
</evidence>
<accession>A0A3B0IXY8</accession>
<dbReference type="STRING" id="7266.A0A3B0IXY8"/>
<dbReference type="Proteomes" id="UP000268350">
    <property type="component" value="Unassembled WGS sequence"/>
</dbReference>
<dbReference type="GO" id="GO:0031146">
    <property type="term" value="P:SCF-dependent proteasomal ubiquitin-dependent protein catabolic process"/>
    <property type="evidence" value="ECO:0007669"/>
    <property type="project" value="TreeGrafter"/>
</dbReference>
<dbReference type="PANTHER" id="PTHR13318">
    <property type="entry name" value="PARTNER OF PAIRED, ISOFORM B-RELATED"/>
    <property type="match status" value="1"/>
</dbReference>
<name>A0A3B0IXY8_DROGU</name>
<dbReference type="OrthoDB" id="6492012at2759"/>